<dbReference type="GO" id="GO:0005829">
    <property type="term" value="C:cytosol"/>
    <property type="evidence" value="ECO:0007669"/>
    <property type="project" value="TreeGrafter"/>
</dbReference>
<dbReference type="Pfam" id="PF00117">
    <property type="entry name" value="GATase"/>
    <property type="match status" value="1"/>
</dbReference>
<gene>
    <name evidence="2" type="ORF">DES36_10944</name>
</gene>
<dbReference type="SUPFAM" id="SSF52317">
    <property type="entry name" value="Class I glutamine amidotransferase-like"/>
    <property type="match status" value="1"/>
</dbReference>
<dbReference type="PANTHER" id="PTHR42695">
    <property type="entry name" value="GLUTAMINE AMIDOTRANSFERASE YLR126C-RELATED"/>
    <property type="match status" value="1"/>
</dbReference>
<proteinExistence type="predicted"/>
<dbReference type="CDD" id="cd01741">
    <property type="entry name" value="GATase1_1"/>
    <property type="match status" value="1"/>
</dbReference>
<keyword evidence="3" id="KW-1185">Reference proteome</keyword>
<feature type="domain" description="Glutamine amidotransferase" evidence="1">
    <location>
        <begin position="51"/>
        <end position="189"/>
    </location>
</feature>
<dbReference type="PANTHER" id="PTHR42695:SF5">
    <property type="entry name" value="GLUTAMINE AMIDOTRANSFERASE YLR126C-RELATED"/>
    <property type="match status" value="1"/>
</dbReference>
<dbReference type="PROSITE" id="PS51273">
    <property type="entry name" value="GATASE_TYPE_1"/>
    <property type="match status" value="1"/>
</dbReference>
<dbReference type="AlphaFoldDB" id="A0A366I5Z3"/>
<dbReference type="Proteomes" id="UP000253490">
    <property type="component" value="Unassembled WGS sequence"/>
</dbReference>
<evidence type="ECO:0000313" key="2">
    <source>
        <dbReference type="EMBL" id="RBP63826.1"/>
    </source>
</evidence>
<accession>A0A366I5Z3</accession>
<dbReference type="InterPro" id="IPR017926">
    <property type="entry name" value="GATASE"/>
</dbReference>
<dbReference type="InterPro" id="IPR044992">
    <property type="entry name" value="ChyE-like"/>
</dbReference>
<comment type="caution">
    <text evidence="2">The sequence shown here is derived from an EMBL/GenBank/DDBJ whole genome shotgun (WGS) entry which is preliminary data.</text>
</comment>
<name>A0A366I5Z3_9FIRM</name>
<sequence>MGKLLIIKTGSSNKSVIQRCGDCDFRIAKYAGLSREDVIVSCVYKNSIPISLDGVSSIIITGSPAMVTDKEPWCVEVSNWLKDIVQKDIAILGICFGHQLLAHTLGGSVDYHKLGEEKGEVDIQLTEEGKKDPLLSVLPADFSAHAFHKQTVTKLPYNAKVLARNHFESSHAVAFGNKIWGVQFHPEYTDDGVNVQPEKTYGARLLKQFVKIAG</sequence>
<dbReference type="InterPro" id="IPR029062">
    <property type="entry name" value="Class_I_gatase-like"/>
</dbReference>
<evidence type="ECO:0000313" key="3">
    <source>
        <dbReference type="Proteomes" id="UP000253490"/>
    </source>
</evidence>
<reference evidence="2 3" key="1">
    <citation type="submission" date="2018-06" db="EMBL/GenBank/DDBJ databases">
        <title>Genomic Encyclopedia of Type Strains, Phase IV (KMG-IV): sequencing the most valuable type-strain genomes for metagenomic binning, comparative biology and taxonomic classification.</title>
        <authorList>
            <person name="Goeker M."/>
        </authorList>
    </citation>
    <scope>NUCLEOTIDE SEQUENCE [LARGE SCALE GENOMIC DNA]</scope>
    <source>
        <strain evidence="2 3">DSM 22112</strain>
    </source>
</reference>
<evidence type="ECO:0000259" key="1">
    <source>
        <dbReference type="Pfam" id="PF00117"/>
    </source>
</evidence>
<dbReference type="RefSeq" id="WP_170128234.1">
    <property type="nucleotide sequence ID" value="NZ_QNRX01000009.1"/>
</dbReference>
<organism evidence="2 3">
    <name type="scientific">Alkalibaculum bacchi</name>
    <dbReference type="NCBI Taxonomy" id="645887"/>
    <lineage>
        <taxon>Bacteria</taxon>
        <taxon>Bacillati</taxon>
        <taxon>Bacillota</taxon>
        <taxon>Clostridia</taxon>
        <taxon>Eubacteriales</taxon>
        <taxon>Eubacteriaceae</taxon>
        <taxon>Alkalibaculum</taxon>
    </lineage>
</organism>
<dbReference type="Gene3D" id="3.40.50.880">
    <property type="match status" value="1"/>
</dbReference>
<dbReference type="EMBL" id="QNRX01000009">
    <property type="protein sequence ID" value="RBP63826.1"/>
    <property type="molecule type" value="Genomic_DNA"/>
</dbReference>
<dbReference type="NCBIfam" id="NF006562">
    <property type="entry name" value="PRK09065.1"/>
    <property type="match status" value="1"/>
</dbReference>
<protein>
    <submittedName>
        <fullName evidence="2">GMP synthase (Glutamine-hydrolysing)</fullName>
    </submittedName>
</protein>